<dbReference type="InterPro" id="IPR016163">
    <property type="entry name" value="Ald_DH_C"/>
</dbReference>
<dbReference type="Gene3D" id="3.40.309.10">
    <property type="entry name" value="Aldehyde Dehydrogenase, Chain A, domain 2"/>
    <property type="match status" value="1"/>
</dbReference>
<dbReference type="GO" id="GO:0009450">
    <property type="term" value="P:gamma-aminobutyric acid catabolic process"/>
    <property type="evidence" value="ECO:0007669"/>
    <property type="project" value="TreeGrafter"/>
</dbReference>
<evidence type="ECO:0000313" key="4">
    <source>
        <dbReference type="Proteomes" id="UP000031575"/>
    </source>
</evidence>
<reference evidence="3 4" key="1">
    <citation type="journal article" date="2014" name="BMC Genomics">
        <title>Comparative genomics of the major fungal agents of human and animal Sporotrichosis: Sporothrix schenckii and Sporothrix brasiliensis.</title>
        <authorList>
            <person name="Teixeira M.M."/>
            <person name="de Almeida L.G."/>
            <person name="Kubitschek-Barreira P."/>
            <person name="Alves F.L."/>
            <person name="Kioshima E.S."/>
            <person name="Abadio A.K."/>
            <person name="Fernandes L."/>
            <person name="Derengowski L.S."/>
            <person name="Ferreira K.S."/>
            <person name="Souza R.C."/>
            <person name="Ruiz J.C."/>
            <person name="de Andrade N.C."/>
            <person name="Paes H.C."/>
            <person name="Nicola A.M."/>
            <person name="Albuquerque P."/>
            <person name="Gerber A.L."/>
            <person name="Martins V.P."/>
            <person name="Peconick L.D."/>
            <person name="Neto A.V."/>
            <person name="Chaucanez C.B."/>
            <person name="Silva P.A."/>
            <person name="Cunha O.L."/>
            <person name="de Oliveira F.F."/>
            <person name="dos Santos T.C."/>
            <person name="Barros A.L."/>
            <person name="Soares M.A."/>
            <person name="de Oliveira L.M."/>
            <person name="Marini M.M."/>
            <person name="Villalobos-Duno H."/>
            <person name="Cunha M.M."/>
            <person name="de Hoog S."/>
            <person name="da Silveira J.F."/>
            <person name="Henrissat B."/>
            <person name="Nino-Vega G.A."/>
            <person name="Cisalpino P.S."/>
            <person name="Mora-Montes H.M."/>
            <person name="Almeida S.R."/>
            <person name="Stajich J.E."/>
            <person name="Lopes-Bezerra L.M."/>
            <person name="Vasconcelos A.T."/>
            <person name="Felipe M.S."/>
        </authorList>
    </citation>
    <scope>NUCLEOTIDE SEQUENCE [LARGE SCALE GENOMIC DNA]</scope>
    <source>
        <strain evidence="3 4">5110</strain>
    </source>
</reference>
<dbReference type="AlphaFoldDB" id="A0A0C2F3Q9"/>
<dbReference type="OrthoDB" id="310895at2759"/>
<dbReference type="InterPro" id="IPR016161">
    <property type="entry name" value="Ald_DH/histidinol_DH"/>
</dbReference>
<dbReference type="InterPro" id="IPR016162">
    <property type="entry name" value="Ald_DH_N"/>
</dbReference>
<evidence type="ECO:0000313" key="3">
    <source>
        <dbReference type="EMBL" id="KIH93554.1"/>
    </source>
</evidence>
<dbReference type="PANTHER" id="PTHR43353:SF6">
    <property type="entry name" value="CYTOPLASMIC ALDEHYDE DEHYDROGENASE (EUROFUNG)"/>
    <property type="match status" value="1"/>
</dbReference>
<gene>
    <name evidence="3" type="ORF">SPBR_04434</name>
</gene>
<proteinExistence type="predicted"/>
<keyword evidence="4" id="KW-1185">Reference proteome</keyword>
<feature type="domain" description="Aldehyde dehydrogenase" evidence="2">
    <location>
        <begin position="29"/>
        <end position="159"/>
    </location>
</feature>
<sequence>MVSADGRCCQTFGARGSEPTFLNDAFLFIEKGHMDGACVTAHGTTASFVQPTVLTDVMSDMRIALEETFGPVAGVFRFMTEAEVLDLANGTEFGQAAYVFSRDVHRARRVARPLDAGIAGLNTRVISDAAALFGGVKSSGFGQEGSKYGIEEYMMVKTIILGAKRVQRRL</sequence>
<dbReference type="VEuPathDB" id="FungiDB:SPBR_04434"/>
<accession>A0A0C2F3Q9</accession>
<dbReference type="GeneID" id="63677638"/>
<dbReference type="Proteomes" id="UP000031575">
    <property type="component" value="Unassembled WGS sequence"/>
</dbReference>
<dbReference type="HOGENOM" id="CLU_005391_1_8_1"/>
<dbReference type="Gene3D" id="3.40.605.10">
    <property type="entry name" value="Aldehyde Dehydrogenase, Chain A, domain 1"/>
    <property type="match status" value="1"/>
</dbReference>
<dbReference type="EMBL" id="AWTV01000005">
    <property type="protein sequence ID" value="KIH93554.1"/>
    <property type="molecule type" value="Genomic_DNA"/>
</dbReference>
<dbReference type="RefSeq" id="XP_040621564.1">
    <property type="nucleotide sequence ID" value="XM_040762717.1"/>
</dbReference>
<evidence type="ECO:0000259" key="2">
    <source>
        <dbReference type="Pfam" id="PF00171"/>
    </source>
</evidence>
<dbReference type="PANTHER" id="PTHR43353">
    <property type="entry name" value="SUCCINATE-SEMIALDEHYDE DEHYDROGENASE, MITOCHONDRIAL"/>
    <property type="match status" value="1"/>
</dbReference>
<protein>
    <recommendedName>
        <fullName evidence="2">Aldehyde dehydrogenase domain-containing protein</fullName>
    </recommendedName>
</protein>
<dbReference type="Pfam" id="PF00171">
    <property type="entry name" value="Aldedh"/>
    <property type="match status" value="1"/>
</dbReference>
<name>A0A0C2F3Q9_9PEZI</name>
<dbReference type="GO" id="GO:0004777">
    <property type="term" value="F:succinate-semialdehyde dehydrogenase (NAD+) activity"/>
    <property type="evidence" value="ECO:0007669"/>
    <property type="project" value="TreeGrafter"/>
</dbReference>
<dbReference type="InterPro" id="IPR050740">
    <property type="entry name" value="Aldehyde_DH_Superfamily"/>
</dbReference>
<dbReference type="SUPFAM" id="SSF53720">
    <property type="entry name" value="ALDH-like"/>
    <property type="match status" value="1"/>
</dbReference>
<evidence type="ECO:0000256" key="1">
    <source>
        <dbReference type="ARBA" id="ARBA00023002"/>
    </source>
</evidence>
<organism evidence="3 4">
    <name type="scientific">Sporothrix brasiliensis 5110</name>
    <dbReference type="NCBI Taxonomy" id="1398154"/>
    <lineage>
        <taxon>Eukaryota</taxon>
        <taxon>Fungi</taxon>
        <taxon>Dikarya</taxon>
        <taxon>Ascomycota</taxon>
        <taxon>Pezizomycotina</taxon>
        <taxon>Sordariomycetes</taxon>
        <taxon>Sordariomycetidae</taxon>
        <taxon>Ophiostomatales</taxon>
        <taxon>Ophiostomataceae</taxon>
        <taxon>Sporothrix</taxon>
    </lineage>
</organism>
<comment type="caution">
    <text evidence="3">The sequence shown here is derived from an EMBL/GenBank/DDBJ whole genome shotgun (WGS) entry which is preliminary data.</text>
</comment>
<dbReference type="InterPro" id="IPR015590">
    <property type="entry name" value="Aldehyde_DH_dom"/>
</dbReference>
<keyword evidence="1" id="KW-0560">Oxidoreductase</keyword>